<dbReference type="InterPro" id="IPR007492">
    <property type="entry name" value="LytTR_DNA-bd_dom"/>
</dbReference>
<dbReference type="RefSeq" id="WP_104436379.1">
    <property type="nucleotide sequence ID" value="NZ_PTJA01000004.1"/>
</dbReference>
<dbReference type="AlphaFoldDB" id="A0A2S6HTW1"/>
<dbReference type="Gene3D" id="3.40.50.2300">
    <property type="match status" value="1"/>
</dbReference>
<dbReference type="Pfam" id="PF04397">
    <property type="entry name" value="LytTR"/>
    <property type="match status" value="1"/>
</dbReference>
<gene>
    <name evidence="6" type="ORF">BXY41_10479</name>
</gene>
<dbReference type="InterPro" id="IPR011006">
    <property type="entry name" value="CheY-like_superfamily"/>
</dbReference>
<evidence type="ECO:0000256" key="1">
    <source>
        <dbReference type="ARBA" id="ARBA00018672"/>
    </source>
</evidence>
<dbReference type="GO" id="GO:0003677">
    <property type="term" value="F:DNA binding"/>
    <property type="evidence" value="ECO:0007669"/>
    <property type="project" value="InterPro"/>
</dbReference>
<dbReference type="Gene3D" id="2.40.50.1020">
    <property type="entry name" value="LytTr DNA-binding domain"/>
    <property type="match status" value="1"/>
</dbReference>
<evidence type="ECO:0000259" key="5">
    <source>
        <dbReference type="PROSITE" id="PS50930"/>
    </source>
</evidence>
<dbReference type="OrthoDB" id="1490554at2"/>
<dbReference type="PANTHER" id="PTHR37299:SF1">
    <property type="entry name" value="STAGE 0 SPORULATION PROTEIN A HOMOLOG"/>
    <property type="match status" value="1"/>
</dbReference>
<feature type="domain" description="HTH LytTR-type" evidence="5">
    <location>
        <begin position="146"/>
        <end position="241"/>
    </location>
</feature>
<evidence type="ECO:0000313" key="6">
    <source>
        <dbReference type="EMBL" id="PPK81279.1"/>
    </source>
</evidence>
<keyword evidence="7" id="KW-1185">Reference proteome</keyword>
<evidence type="ECO:0000259" key="4">
    <source>
        <dbReference type="PROSITE" id="PS50110"/>
    </source>
</evidence>
<dbReference type="Proteomes" id="UP000237749">
    <property type="component" value="Unassembled WGS sequence"/>
</dbReference>
<feature type="modified residue" description="4-aspartylphosphate" evidence="3">
    <location>
        <position position="56"/>
    </location>
</feature>
<dbReference type="PANTHER" id="PTHR37299">
    <property type="entry name" value="TRANSCRIPTIONAL REGULATOR-RELATED"/>
    <property type="match status" value="1"/>
</dbReference>
<dbReference type="Pfam" id="PF00072">
    <property type="entry name" value="Response_reg"/>
    <property type="match status" value="1"/>
</dbReference>
<sequence>MLLIAICDDNKNDSVRTAKYVKGYMKSVSIPFQIITFRSGEELLDFHGKFDLIFLDIALTGMNGIQIGKTIWEMNRNVKVIYTTSYKQFCRQAVNYVHAFAFLEKPVTKNNVERQLQEIIQYIQEEPGKLEIVNFEIIEVTEAGELESRIKSFEVKDIFYFEYINRKIKIKLENEEYFFIDKMKKLTERMQKYNFEACHQSILVNLRHIKNIKGYEVLLNNNDKLPVSQKKSADFRKKLNNFIQSNV</sequence>
<feature type="domain" description="Response regulatory" evidence="4">
    <location>
        <begin position="3"/>
        <end position="120"/>
    </location>
</feature>
<comment type="function">
    <text evidence="2">May play the central regulatory role in sporulation. It may be an element of the effector pathway responsible for the activation of sporulation genes in response to nutritional stress. Spo0A may act in concert with spo0H (a sigma factor) to control the expression of some genes that are critical to the sporulation process.</text>
</comment>
<keyword evidence="3" id="KW-0597">Phosphoprotein</keyword>
<comment type="caution">
    <text evidence="6">The sequence shown here is derived from an EMBL/GenBank/DDBJ whole genome shotgun (WGS) entry which is preliminary data.</text>
</comment>
<organism evidence="6 7">
    <name type="scientific">Lacrimispora xylanisolvens</name>
    <dbReference type="NCBI Taxonomy" id="384636"/>
    <lineage>
        <taxon>Bacteria</taxon>
        <taxon>Bacillati</taxon>
        <taxon>Bacillota</taxon>
        <taxon>Clostridia</taxon>
        <taxon>Lachnospirales</taxon>
        <taxon>Lachnospiraceae</taxon>
        <taxon>Lacrimispora</taxon>
    </lineage>
</organism>
<dbReference type="GO" id="GO:0000156">
    <property type="term" value="F:phosphorelay response regulator activity"/>
    <property type="evidence" value="ECO:0007669"/>
    <property type="project" value="InterPro"/>
</dbReference>
<evidence type="ECO:0000313" key="7">
    <source>
        <dbReference type="Proteomes" id="UP000237749"/>
    </source>
</evidence>
<dbReference type="InterPro" id="IPR046947">
    <property type="entry name" value="LytR-like"/>
</dbReference>
<proteinExistence type="predicted"/>
<dbReference type="SUPFAM" id="SSF52172">
    <property type="entry name" value="CheY-like"/>
    <property type="match status" value="1"/>
</dbReference>
<reference evidence="6 7" key="1">
    <citation type="submission" date="2018-02" db="EMBL/GenBank/DDBJ databases">
        <title>Genomic Encyclopedia of Archaeal and Bacterial Type Strains, Phase II (KMG-II): from individual species to whole genera.</title>
        <authorList>
            <person name="Goeker M."/>
        </authorList>
    </citation>
    <scope>NUCLEOTIDE SEQUENCE [LARGE SCALE GENOMIC DNA]</scope>
    <source>
        <strain evidence="6 7">DSM 3808</strain>
    </source>
</reference>
<dbReference type="PROSITE" id="PS50930">
    <property type="entry name" value="HTH_LYTTR"/>
    <property type="match status" value="1"/>
</dbReference>
<dbReference type="PROSITE" id="PS50110">
    <property type="entry name" value="RESPONSE_REGULATORY"/>
    <property type="match status" value="1"/>
</dbReference>
<dbReference type="EMBL" id="PTJA01000004">
    <property type="protein sequence ID" value="PPK81279.1"/>
    <property type="molecule type" value="Genomic_DNA"/>
</dbReference>
<dbReference type="SMART" id="SM00448">
    <property type="entry name" value="REC"/>
    <property type="match status" value="1"/>
</dbReference>
<accession>A0A2S6HTW1</accession>
<dbReference type="InterPro" id="IPR001789">
    <property type="entry name" value="Sig_transdc_resp-reg_receiver"/>
</dbReference>
<name>A0A2S6HTW1_9FIRM</name>
<dbReference type="SMART" id="SM00850">
    <property type="entry name" value="LytTR"/>
    <property type="match status" value="1"/>
</dbReference>
<evidence type="ECO:0000256" key="2">
    <source>
        <dbReference type="ARBA" id="ARBA00024867"/>
    </source>
</evidence>
<evidence type="ECO:0000256" key="3">
    <source>
        <dbReference type="PROSITE-ProRule" id="PRU00169"/>
    </source>
</evidence>
<protein>
    <recommendedName>
        <fullName evidence="1">Stage 0 sporulation protein A homolog</fullName>
    </recommendedName>
</protein>